<proteinExistence type="predicted"/>
<dbReference type="EMBL" id="ARXX01000070">
    <property type="protein sequence ID" value="MBF5058014.1"/>
    <property type="molecule type" value="Genomic_DNA"/>
</dbReference>
<protein>
    <submittedName>
        <fullName evidence="1">Chaperone-modulator protein CbpM</fullName>
    </submittedName>
</protein>
<dbReference type="Proteomes" id="UP000662703">
    <property type="component" value="Unassembled WGS sequence"/>
</dbReference>
<dbReference type="Pfam" id="PF13591">
    <property type="entry name" value="MerR_2"/>
    <property type="match status" value="1"/>
</dbReference>
<reference evidence="1 2" key="1">
    <citation type="submission" date="2012-09" db="EMBL/GenBank/DDBJ databases">
        <title>Genome Sequence of alkane-degrading Bacterium Alcanivorax sp. 521-1.</title>
        <authorList>
            <person name="Lai Q."/>
            <person name="Shao Z."/>
        </authorList>
    </citation>
    <scope>NUCLEOTIDE SEQUENCE [LARGE SCALE GENOMIC DNA]</scope>
    <source>
        <strain evidence="1 2">521-1</strain>
    </source>
</reference>
<name>A0ABS0AVN5_9GAMM</name>
<organism evidence="1 2">
    <name type="scientific">Alloalcanivorax profundimaris</name>
    <dbReference type="NCBI Taxonomy" id="2735259"/>
    <lineage>
        <taxon>Bacteria</taxon>
        <taxon>Pseudomonadati</taxon>
        <taxon>Pseudomonadota</taxon>
        <taxon>Gammaproteobacteria</taxon>
        <taxon>Oceanospirillales</taxon>
        <taxon>Alcanivoracaceae</taxon>
        <taxon>Alloalcanivorax</taxon>
    </lineage>
</organism>
<dbReference type="RefSeq" id="WP_228548765.1">
    <property type="nucleotide sequence ID" value="NZ_ARXX01000070.1"/>
</dbReference>
<evidence type="ECO:0000313" key="2">
    <source>
        <dbReference type="Proteomes" id="UP000662703"/>
    </source>
</evidence>
<keyword evidence="2" id="KW-1185">Reference proteome</keyword>
<sequence length="96" mass="11126">MSRLTLTELSRRVALPVATVTEIVELGIIEPDSHDPHWLFDETVTVIVSRAARLHRDLAMDWSGVALALELSEENRRLRRENAALRRRLERFLDPR</sequence>
<gene>
    <name evidence="1" type="ORF">Y5W_03308</name>
</gene>
<dbReference type="Gene3D" id="1.10.1660.10">
    <property type="match status" value="1"/>
</dbReference>
<evidence type="ECO:0000313" key="1">
    <source>
        <dbReference type="EMBL" id="MBF5058014.1"/>
    </source>
</evidence>
<accession>A0ABS0AVN5</accession>
<comment type="caution">
    <text evidence="1">The sequence shown here is derived from an EMBL/GenBank/DDBJ whole genome shotgun (WGS) entry which is preliminary data.</text>
</comment>